<dbReference type="HOGENOM" id="CLU_746358_0_0_1"/>
<dbReference type="EMBL" id="CP003008">
    <property type="protein sequence ID" value="AEO61326.1"/>
    <property type="molecule type" value="Genomic_DNA"/>
</dbReference>
<dbReference type="KEGG" id="mtm:MYCTH_2113259"/>
<evidence type="ECO:0000256" key="1">
    <source>
        <dbReference type="SAM" id="MobiDB-lite"/>
    </source>
</evidence>
<dbReference type="VEuPathDB" id="FungiDB:MYCTH_2113259"/>
<dbReference type="Proteomes" id="UP000007322">
    <property type="component" value="Chromosome 7"/>
</dbReference>
<feature type="compositionally biased region" description="Acidic residues" evidence="1">
    <location>
        <begin position="284"/>
        <end position="295"/>
    </location>
</feature>
<evidence type="ECO:0000313" key="2">
    <source>
        <dbReference type="EMBL" id="AEO61326.1"/>
    </source>
</evidence>
<organism evidence="2 3">
    <name type="scientific">Thermothelomyces thermophilus (strain ATCC 42464 / BCRC 31852 / DSM 1799)</name>
    <name type="common">Sporotrichum thermophile</name>
    <dbReference type="NCBI Taxonomy" id="573729"/>
    <lineage>
        <taxon>Eukaryota</taxon>
        <taxon>Fungi</taxon>
        <taxon>Dikarya</taxon>
        <taxon>Ascomycota</taxon>
        <taxon>Pezizomycotina</taxon>
        <taxon>Sordariomycetes</taxon>
        <taxon>Sordariomycetidae</taxon>
        <taxon>Sordariales</taxon>
        <taxon>Chaetomiaceae</taxon>
        <taxon>Thermothelomyces</taxon>
    </lineage>
</organism>
<feature type="region of interest" description="Disordered" evidence="1">
    <location>
        <begin position="1"/>
        <end position="119"/>
    </location>
</feature>
<reference evidence="2 3" key="1">
    <citation type="journal article" date="2011" name="Nat. Biotechnol.">
        <title>Comparative genomic analysis of the thermophilic biomass-degrading fungi Myceliophthora thermophila and Thielavia terrestris.</title>
        <authorList>
            <person name="Berka R.M."/>
            <person name="Grigoriev I.V."/>
            <person name="Otillar R."/>
            <person name="Salamov A."/>
            <person name="Grimwood J."/>
            <person name="Reid I."/>
            <person name="Ishmael N."/>
            <person name="John T."/>
            <person name="Darmond C."/>
            <person name="Moisan M.-C."/>
            <person name="Henrissat B."/>
            <person name="Coutinho P.M."/>
            <person name="Lombard V."/>
            <person name="Natvig D.O."/>
            <person name="Lindquist E."/>
            <person name="Schmutz J."/>
            <person name="Lucas S."/>
            <person name="Harris P."/>
            <person name="Powlowski J."/>
            <person name="Bellemare A."/>
            <person name="Taylor D."/>
            <person name="Butler G."/>
            <person name="de Vries R.P."/>
            <person name="Allijn I.E."/>
            <person name="van den Brink J."/>
            <person name="Ushinsky S."/>
            <person name="Storms R."/>
            <person name="Powell A.J."/>
            <person name="Paulsen I.T."/>
            <person name="Elbourne L.D.H."/>
            <person name="Baker S.E."/>
            <person name="Magnuson J."/>
            <person name="LaBoissiere S."/>
            <person name="Clutterbuck A.J."/>
            <person name="Martinez D."/>
            <person name="Wogulis M."/>
            <person name="de Leon A.L."/>
            <person name="Rey M.W."/>
            <person name="Tsang A."/>
        </authorList>
    </citation>
    <scope>NUCLEOTIDE SEQUENCE [LARGE SCALE GENOMIC DNA]</scope>
    <source>
        <strain evidence="3">ATCC 42464 / BCRC 31852 / DSM 1799</strain>
    </source>
</reference>
<name>G2QP05_THET4</name>
<dbReference type="InParanoid" id="G2QP05"/>
<keyword evidence="3" id="KW-1185">Reference proteome</keyword>
<dbReference type="GeneID" id="11506544"/>
<dbReference type="AlphaFoldDB" id="G2QP05"/>
<protein>
    <submittedName>
        <fullName evidence="2">Uncharacterized protein</fullName>
    </submittedName>
</protein>
<proteinExistence type="predicted"/>
<feature type="compositionally biased region" description="Basic and acidic residues" evidence="1">
    <location>
        <begin position="9"/>
        <end position="22"/>
    </location>
</feature>
<feature type="compositionally biased region" description="Basic residues" evidence="1">
    <location>
        <begin position="204"/>
        <end position="215"/>
    </location>
</feature>
<feature type="region of interest" description="Disordered" evidence="1">
    <location>
        <begin position="167"/>
        <end position="295"/>
    </location>
</feature>
<feature type="compositionally biased region" description="Low complexity" evidence="1">
    <location>
        <begin position="98"/>
        <end position="110"/>
    </location>
</feature>
<dbReference type="RefSeq" id="XP_003666571.1">
    <property type="nucleotide sequence ID" value="XM_003666523.1"/>
</dbReference>
<evidence type="ECO:0000313" key="3">
    <source>
        <dbReference type="Proteomes" id="UP000007322"/>
    </source>
</evidence>
<sequence>MSTVGPTRPQEEATPRQVESRGVKKGSTSPQEYLLERFPSVRRAAPTYQGSAPVGRRANTLRPALRKLCEGEQHPNTRPYQRPYQRPNQAGRRQVQESGGISHHAGSSAGPDTAHNHNSAVTGLGLEVIEVLLSQVANHNSAVTGLGSEVIEVLSRFAQNRDARRWETGANGRPNAASRGFLHQLRTQRQRRGPLRPCMGSSHTNRRGGNARRTTRTLNESKAPGIHHDPEGGSSNSPATQAPLPLPTPALIFDETTNPNLLRTLRPATDPGLRTGNNNNDNNNDNDDDDADDADGLQAPFALRADNLSSVLADRAAPAGLRYASMRLALVTETLEIETPGTGVARVTHRGDGLQGAPLRLLPESRRELNG</sequence>
<gene>
    <name evidence="2" type="ORF">MYCTH_2113259</name>
</gene>
<accession>G2QP05</accession>